<organism evidence="2 3">
    <name type="scientific">Candidatus Nealsonbacteria bacterium RIFCSPHIGHO2_01_FULL_43_31</name>
    <dbReference type="NCBI Taxonomy" id="1801665"/>
    <lineage>
        <taxon>Bacteria</taxon>
        <taxon>Candidatus Nealsoniibacteriota</taxon>
    </lineage>
</organism>
<proteinExistence type="predicted"/>
<name>A0A1G2E3U0_9BACT</name>
<reference evidence="2 3" key="1">
    <citation type="journal article" date="2016" name="Nat. Commun.">
        <title>Thousands of microbial genomes shed light on interconnected biogeochemical processes in an aquifer system.</title>
        <authorList>
            <person name="Anantharaman K."/>
            <person name="Brown C.T."/>
            <person name="Hug L.A."/>
            <person name="Sharon I."/>
            <person name="Castelle C.J."/>
            <person name="Probst A.J."/>
            <person name="Thomas B.C."/>
            <person name="Singh A."/>
            <person name="Wilkins M.J."/>
            <person name="Karaoz U."/>
            <person name="Brodie E.L."/>
            <person name="Williams K.H."/>
            <person name="Hubbard S.S."/>
            <person name="Banfield J.F."/>
        </authorList>
    </citation>
    <scope>NUCLEOTIDE SEQUENCE [LARGE SCALE GENOMIC DNA]</scope>
</reference>
<sequence>MLKLKIILIILSAAVLIFYGGIYVGQKINPIENSLKGTMISPIQGFGVIKAIDKSAITVISGSKTFKLAVNQATKFNLAAKTPSGEIKITPIQSEGLKINGKVYFWAKVNGEGSLIIISMNLKEE</sequence>
<feature type="transmembrane region" description="Helical" evidence="1">
    <location>
        <begin position="6"/>
        <end position="25"/>
    </location>
</feature>
<dbReference type="Proteomes" id="UP000178721">
    <property type="component" value="Unassembled WGS sequence"/>
</dbReference>
<gene>
    <name evidence="2" type="ORF">A2654_02010</name>
</gene>
<keyword evidence="1" id="KW-0472">Membrane</keyword>
<dbReference type="EMBL" id="MHMA01000017">
    <property type="protein sequence ID" value="OGZ20322.1"/>
    <property type="molecule type" value="Genomic_DNA"/>
</dbReference>
<evidence type="ECO:0000256" key="1">
    <source>
        <dbReference type="SAM" id="Phobius"/>
    </source>
</evidence>
<protein>
    <submittedName>
        <fullName evidence="2">Uncharacterized protein</fullName>
    </submittedName>
</protein>
<accession>A0A1G2E3U0</accession>
<keyword evidence="1" id="KW-1133">Transmembrane helix</keyword>
<evidence type="ECO:0000313" key="2">
    <source>
        <dbReference type="EMBL" id="OGZ20322.1"/>
    </source>
</evidence>
<evidence type="ECO:0000313" key="3">
    <source>
        <dbReference type="Proteomes" id="UP000178721"/>
    </source>
</evidence>
<keyword evidence="1" id="KW-0812">Transmembrane</keyword>
<dbReference type="AlphaFoldDB" id="A0A1G2E3U0"/>
<comment type="caution">
    <text evidence="2">The sequence shown here is derived from an EMBL/GenBank/DDBJ whole genome shotgun (WGS) entry which is preliminary data.</text>
</comment>